<reference evidence="7 8" key="1">
    <citation type="submission" date="2016-10" db="EMBL/GenBank/DDBJ databases">
        <authorList>
            <person name="de Groot N.N."/>
        </authorList>
    </citation>
    <scope>NUCLEOTIDE SEQUENCE [LARGE SCALE GENOMIC DNA]</scope>
    <source>
        <strain evidence="7 8">DSM 15269</strain>
    </source>
</reference>
<dbReference type="Proteomes" id="UP000199602">
    <property type="component" value="Unassembled WGS sequence"/>
</dbReference>
<gene>
    <name evidence="7" type="ORF">SAMN04488516_10416</name>
</gene>
<feature type="transmembrane region" description="Helical" evidence="5">
    <location>
        <begin position="343"/>
        <end position="361"/>
    </location>
</feature>
<evidence type="ECO:0000259" key="6">
    <source>
        <dbReference type="Pfam" id="PF04932"/>
    </source>
</evidence>
<feature type="transmembrane region" description="Helical" evidence="5">
    <location>
        <begin position="221"/>
        <end position="238"/>
    </location>
</feature>
<keyword evidence="7" id="KW-0436">Ligase</keyword>
<keyword evidence="3 5" id="KW-1133">Transmembrane helix</keyword>
<feature type="domain" description="O-antigen ligase-related" evidence="6">
    <location>
        <begin position="203"/>
        <end position="328"/>
    </location>
</feature>
<dbReference type="GO" id="GO:0016874">
    <property type="term" value="F:ligase activity"/>
    <property type="evidence" value="ECO:0007669"/>
    <property type="project" value="UniProtKB-KW"/>
</dbReference>
<organism evidence="7 8">
    <name type="scientific">Desulfonauticus submarinus</name>
    <dbReference type="NCBI Taxonomy" id="206665"/>
    <lineage>
        <taxon>Bacteria</taxon>
        <taxon>Pseudomonadati</taxon>
        <taxon>Thermodesulfobacteriota</taxon>
        <taxon>Desulfovibrionia</taxon>
        <taxon>Desulfovibrionales</taxon>
        <taxon>Desulfonauticaceae</taxon>
        <taxon>Desulfonauticus</taxon>
    </lineage>
</organism>
<comment type="subcellular location">
    <subcellularLocation>
        <location evidence="1">Membrane</location>
        <topology evidence="1">Multi-pass membrane protein</topology>
    </subcellularLocation>
</comment>
<evidence type="ECO:0000256" key="3">
    <source>
        <dbReference type="ARBA" id="ARBA00022989"/>
    </source>
</evidence>
<dbReference type="Pfam" id="PF04932">
    <property type="entry name" value="Wzy_C"/>
    <property type="match status" value="1"/>
</dbReference>
<dbReference type="OrthoDB" id="5447433at2"/>
<proteinExistence type="predicted"/>
<evidence type="ECO:0000313" key="7">
    <source>
        <dbReference type="EMBL" id="SDN64742.1"/>
    </source>
</evidence>
<dbReference type="RefSeq" id="WP_092064636.1">
    <property type="nucleotide sequence ID" value="NZ_FNIN01000004.1"/>
</dbReference>
<feature type="transmembrane region" description="Helical" evidence="5">
    <location>
        <begin position="64"/>
        <end position="82"/>
    </location>
</feature>
<dbReference type="PANTHER" id="PTHR37422">
    <property type="entry name" value="TEICHURONIC ACID BIOSYNTHESIS PROTEIN TUAE"/>
    <property type="match status" value="1"/>
</dbReference>
<feature type="transmembrane region" description="Helical" evidence="5">
    <location>
        <begin position="149"/>
        <end position="170"/>
    </location>
</feature>
<keyword evidence="8" id="KW-1185">Reference proteome</keyword>
<evidence type="ECO:0000256" key="1">
    <source>
        <dbReference type="ARBA" id="ARBA00004141"/>
    </source>
</evidence>
<dbReference type="InterPro" id="IPR007016">
    <property type="entry name" value="O-antigen_ligase-rel_domated"/>
</dbReference>
<evidence type="ECO:0000256" key="4">
    <source>
        <dbReference type="ARBA" id="ARBA00023136"/>
    </source>
</evidence>
<dbReference type="EMBL" id="FNIN01000004">
    <property type="protein sequence ID" value="SDN64742.1"/>
    <property type="molecule type" value="Genomic_DNA"/>
</dbReference>
<feature type="transmembrane region" description="Helical" evidence="5">
    <location>
        <begin position="182"/>
        <end position="215"/>
    </location>
</feature>
<accession>A0A1H0D3K1</accession>
<dbReference type="PANTHER" id="PTHR37422:SF13">
    <property type="entry name" value="LIPOPOLYSACCHARIDE BIOSYNTHESIS PROTEIN PA4999-RELATED"/>
    <property type="match status" value="1"/>
</dbReference>
<dbReference type="AlphaFoldDB" id="A0A1H0D3K1"/>
<evidence type="ECO:0000256" key="5">
    <source>
        <dbReference type="SAM" id="Phobius"/>
    </source>
</evidence>
<keyword evidence="4 5" id="KW-0472">Membrane</keyword>
<dbReference type="InterPro" id="IPR051533">
    <property type="entry name" value="WaaL-like"/>
</dbReference>
<dbReference type="STRING" id="206665.SAMN04488516_10416"/>
<evidence type="ECO:0000256" key="2">
    <source>
        <dbReference type="ARBA" id="ARBA00022692"/>
    </source>
</evidence>
<feature type="transmembrane region" description="Helical" evidence="5">
    <location>
        <begin position="26"/>
        <end position="52"/>
    </location>
</feature>
<name>A0A1H0D3K1_9BACT</name>
<evidence type="ECO:0000313" key="8">
    <source>
        <dbReference type="Proteomes" id="UP000199602"/>
    </source>
</evidence>
<dbReference type="GO" id="GO:0016020">
    <property type="term" value="C:membrane"/>
    <property type="evidence" value="ECO:0007669"/>
    <property type="project" value="UniProtKB-SubCell"/>
</dbReference>
<protein>
    <submittedName>
        <fullName evidence="7">O-antigen ligase</fullName>
    </submittedName>
</protein>
<keyword evidence="2 5" id="KW-0812">Transmembrane</keyword>
<sequence>MIYYIKSIAKNSFESLIQNKDIAFCLLFFSFLFFLPVKVDIYNGVGILYIFILLTKKKIYLYNLYDEFIFIIIGLWIISFISSLYNNLATNTTFDILTAIFPYLFAKFLKYENINKYLLSFIIILLLVCIICFFKRFGHTNFNLVSALFFKNISRSSLFLACGILISLFLSLKQEKILLKYIFLTISLFFIPFIFSLQELTSLAAVVLCVCILLFKMTSKRYTILIILFASIVLVLFTNNKFKTLSNKPLSHVTVNHRYNMWIAAINMFKEKPLLGQGYKSFKKKYTYYLDKKNMHYDPSIINGGYQDAHNITLHLLAETGILGALLITLMFIYIFYIGIWKFSTNCMLFISSLCILLIYLNMQLHVHLDVNSVRALLFFFIGLFKNSLSHIQNDH</sequence>
<feature type="transmembrane region" description="Helical" evidence="5">
    <location>
        <begin position="316"/>
        <end position="337"/>
    </location>
</feature>
<feature type="transmembrane region" description="Helical" evidence="5">
    <location>
        <begin position="117"/>
        <end position="137"/>
    </location>
</feature>